<organism evidence="13 14">
    <name type="scientific">Fopius arisanus</name>
    <dbReference type="NCBI Taxonomy" id="64838"/>
    <lineage>
        <taxon>Eukaryota</taxon>
        <taxon>Metazoa</taxon>
        <taxon>Ecdysozoa</taxon>
        <taxon>Arthropoda</taxon>
        <taxon>Hexapoda</taxon>
        <taxon>Insecta</taxon>
        <taxon>Pterygota</taxon>
        <taxon>Neoptera</taxon>
        <taxon>Endopterygota</taxon>
        <taxon>Hymenoptera</taxon>
        <taxon>Apocrita</taxon>
        <taxon>Ichneumonoidea</taxon>
        <taxon>Braconidae</taxon>
        <taxon>Opiinae</taxon>
        <taxon>Fopius</taxon>
    </lineage>
</organism>
<keyword evidence="6" id="KW-0862">Zinc</keyword>
<keyword evidence="7" id="KW-0539">Nucleus</keyword>
<protein>
    <submittedName>
        <fullName evidence="14">Uncharacterized protein isoform X1</fullName>
    </submittedName>
</protein>
<proteinExistence type="inferred from homology"/>
<evidence type="ECO:0000259" key="12">
    <source>
        <dbReference type="Pfam" id="PF13880"/>
    </source>
</evidence>
<evidence type="ECO:0000256" key="4">
    <source>
        <dbReference type="ARBA" id="ARBA00022723"/>
    </source>
</evidence>
<feature type="domain" description="N-acetyltransferase ESCO acetyl-transferase" evidence="12">
    <location>
        <begin position="749"/>
        <end position="817"/>
    </location>
</feature>
<dbReference type="Pfam" id="PF13878">
    <property type="entry name" value="zf-C2H2_3"/>
    <property type="match status" value="1"/>
</dbReference>
<dbReference type="InterPro" id="IPR028009">
    <property type="entry name" value="ESCO_Acetyltransf_dom"/>
</dbReference>
<dbReference type="AlphaFoldDB" id="A0A9R1T4U3"/>
<keyword evidence="8" id="KW-0131">Cell cycle</keyword>
<feature type="domain" description="N-acetyltransferase ESCO zinc-finger" evidence="11">
    <location>
        <begin position="605"/>
        <end position="643"/>
    </location>
</feature>
<evidence type="ECO:0000256" key="9">
    <source>
        <dbReference type="ARBA" id="ARBA00023315"/>
    </source>
</evidence>
<reference evidence="14" key="1">
    <citation type="submission" date="2025-08" db="UniProtKB">
        <authorList>
            <consortium name="RefSeq"/>
        </authorList>
    </citation>
    <scope>IDENTIFICATION</scope>
    <source>
        <strain evidence="14">USDA-PBARC FA_bdor</strain>
        <tissue evidence="14">Whole organism</tissue>
    </source>
</reference>
<keyword evidence="9" id="KW-0012">Acyltransferase</keyword>
<dbReference type="GO" id="GO:0008270">
    <property type="term" value="F:zinc ion binding"/>
    <property type="evidence" value="ECO:0007669"/>
    <property type="project" value="UniProtKB-KW"/>
</dbReference>
<dbReference type="GO" id="GO:0061733">
    <property type="term" value="F:protein-lysine-acetyltransferase activity"/>
    <property type="evidence" value="ECO:0007669"/>
    <property type="project" value="TreeGrafter"/>
</dbReference>
<dbReference type="KEGG" id="fas:105266641"/>
<accession>A0A9R1T4U3</accession>
<dbReference type="PANTHER" id="PTHR45884:SF2">
    <property type="entry name" value="N-ACETYLTRANSFERASE ECO"/>
    <property type="match status" value="1"/>
</dbReference>
<dbReference type="GO" id="GO:0005634">
    <property type="term" value="C:nucleus"/>
    <property type="evidence" value="ECO:0007669"/>
    <property type="project" value="UniProtKB-SubCell"/>
</dbReference>
<dbReference type="GO" id="GO:0007064">
    <property type="term" value="P:mitotic sister chromatid cohesion"/>
    <property type="evidence" value="ECO:0007669"/>
    <property type="project" value="TreeGrafter"/>
</dbReference>
<feature type="region of interest" description="Disordered" evidence="10">
    <location>
        <begin position="322"/>
        <end position="403"/>
    </location>
</feature>
<feature type="region of interest" description="Disordered" evidence="10">
    <location>
        <begin position="228"/>
        <end position="270"/>
    </location>
</feature>
<keyword evidence="4" id="KW-0479">Metal-binding</keyword>
<evidence type="ECO:0000256" key="10">
    <source>
        <dbReference type="SAM" id="MobiDB-lite"/>
    </source>
</evidence>
<evidence type="ECO:0000256" key="7">
    <source>
        <dbReference type="ARBA" id="ARBA00023242"/>
    </source>
</evidence>
<evidence type="ECO:0000256" key="3">
    <source>
        <dbReference type="ARBA" id="ARBA00022679"/>
    </source>
</evidence>
<evidence type="ECO:0000256" key="6">
    <source>
        <dbReference type="ARBA" id="ARBA00022833"/>
    </source>
</evidence>
<evidence type="ECO:0000313" key="13">
    <source>
        <dbReference type="Proteomes" id="UP000694866"/>
    </source>
</evidence>
<dbReference type="CTD" id="38812"/>
<evidence type="ECO:0000256" key="5">
    <source>
        <dbReference type="ARBA" id="ARBA00022771"/>
    </source>
</evidence>
<feature type="compositionally biased region" description="Basic and acidic residues" evidence="10">
    <location>
        <begin position="193"/>
        <end position="213"/>
    </location>
</feature>
<dbReference type="Proteomes" id="UP000694866">
    <property type="component" value="Unplaced"/>
</dbReference>
<dbReference type="OrthoDB" id="428854at2759"/>
<dbReference type="GeneID" id="105266641"/>
<dbReference type="GO" id="GO:0000785">
    <property type="term" value="C:chromatin"/>
    <property type="evidence" value="ECO:0007669"/>
    <property type="project" value="TreeGrafter"/>
</dbReference>
<feature type="compositionally biased region" description="Basic and acidic residues" evidence="10">
    <location>
        <begin position="116"/>
        <end position="128"/>
    </location>
</feature>
<feature type="region of interest" description="Disordered" evidence="10">
    <location>
        <begin position="1"/>
        <end position="34"/>
    </location>
</feature>
<keyword evidence="5" id="KW-0863">Zinc-finger</keyword>
<feature type="compositionally biased region" description="Polar residues" evidence="10">
    <location>
        <begin position="89"/>
        <end position="115"/>
    </location>
</feature>
<evidence type="ECO:0000256" key="8">
    <source>
        <dbReference type="ARBA" id="ARBA00023306"/>
    </source>
</evidence>
<feature type="compositionally biased region" description="Basic and acidic residues" evidence="10">
    <location>
        <begin position="375"/>
        <end position="403"/>
    </location>
</feature>
<gene>
    <name evidence="14" type="primary">LOC105266641</name>
</gene>
<evidence type="ECO:0000256" key="2">
    <source>
        <dbReference type="ARBA" id="ARBA00005816"/>
    </source>
</evidence>
<feature type="region of interest" description="Disordered" evidence="10">
    <location>
        <begin position="49"/>
        <end position="215"/>
    </location>
</feature>
<keyword evidence="13" id="KW-1185">Reference proteome</keyword>
<dbReference type="RefSeq" id="XP_011303274.1">
    <property type="nucleotide sequence ID" value="XM_011304972.1"/>
</dbReference>
<comment type="similarity">
    <text evidence="2">Belongs to the acetyltransferase family. ECO subfamily.</text>
</comment>
<keyword evidence="3" id="KW-0808">Transferase</keyword>
<evidence type="ECO:0000313" key="14">
    <source>
        <dbReference type="RefSeq" id="XP_011303274.1"/>
    </source>
</evidence>
<evidence type="ECO:0000256" key="1">
    <source>
        <dbReference type="ARBA" id="ARBA00004123"/>
    </source>
</evidence>
<sequence length="818" mass="92131">MSIYQVHRGLMSHRNHESSKSHPLHSKMSSTDSGVVEIQTPSIQKRLFSSGSSSKRKLFQNSNPPPPLTQSGYDSDLGPMSPIAHSDHSSVTSSPGRSYHSPFTTPECSPKSQSHQWDRLRPLTRDNYRLSPFSALRKTTRDARSSPRRRLPSASPRSLPGTPKRSKRPEIIPGTPESTENMITDDGIIPETPQKDNDITDTPKRARNPEKKLITPLGSVCKSIIVPPLNRRKSLGPQDSDDTSSPERISQKRHLNEDHPHSAGSKLMKTDEFSTIPKARASLFPEAKNENTRPNITLSTKSFYSKAPEDGGNRRYSMCFGWRSSETKPKKRHSLPNPGRRSGGHKKQRFGEINAGVTHGIKRPKPKKSLAKSKSPNEKEKMDETVRSDSSPEIKRMKEEKRRGDTGVNVLKVIPALERPPSPVADPTKRFFKTNRMMRTQNVATVTVNKNIKLKVADGKIKLNEKKNMVRPVMKKPRMEVTFDANDLTVDDVEVNEIQQNSVMDILRVLEDDWGDDEYDSMGPLVNNQAVLTSSVMMSPGSVLSDMTSSMNIEDQGAESGDKYFPLFSKGFKPSFDESFDKKSNRGVKRQAWQLSAKANGGIDQYQLDAGQKRFGTTQCLDCGIVYQIGEPEDENAHLNYHNSFKILKFNGWKNERVVMEDPVTSSRIITIEKSDPKNYWKKVEDVLAVVDRDLGLADMELTDYHDKKIYLYVRNKTILGVLIAEPVKTAHKMIAELVEFDCCSTEDTPVKCGVNVIWTAMSHRRQHIATKLLDALRTNYFYGYILTLEDIAFSMPTPSGKIFAEKYTKTGNFKVYS</sequence>
<feature type="compositionally biased region" description="Basic residues" evidence="10">
    <location>
        <begin position="360"/>
        <end position="371"/>
    </location>
</feature>
<dbReference type="PANTHER" id="PTHR45884">
    <property type="entry name" value="N-ACETYLTRANSFERASE ECO"/>
    <property type="match status" value="1"/>
</dbReference>
<evidence type="ECO:0000259" key="11">
    <source>
        <dbReference type="Pfam" id="PF13878"/>
    </source>
</evidence>
<dbReference type="InterPro" id="IPR028005">
    <property type="entry name" value="AcTrfase_ESCO_Znf_dom"/>
</dbReference>
<comment type="subcellular location">
    <subcellularLocation>
        <location evidence="1">Nucleus</location>
    </subcellularLocation>
</comment>
<dbReference type="Pfam" id="PF13880">
    <property type="entry name" value="Acetyltransf_13"/>
    <property type="match status" value="1"/>
</dbReference>
<name>A0A9R1T4U3_9HYME</name>